<keyword evidence="2 4" id="KW-0863">Zinc-finger</keyword>
<dbReference type="Proteomes" id="UP000663852">
    <property type="component" value="Unassembled WGS sequence"/>
</dbReference>
<dbReference type="AlphaFoldDB" id="A0A813X7V7"/>
<feature type="region of interest" description="Disordered" evidence="5">
    <location>
        <begin position="98"/>
        <end position="122"/>
    </location>
</feature>
<feature type="domain" description="RING-type" evidence="6">
    <location>
        <begin position="155"/>
        <end position="196"/>
    </location>
</feature>
<protein>
    <recommendedName>
        <fullName evidence="6">RING-type domain-containing protein</fullName>
    </recommendedName>
</protein>
<organism evidence="7 8">
    <name type="scientific">Adineta ricciae</name>
    <name type="common">Rotifer</name>
    <dbReference type="NCBI Taxonomy" id="249248"/>
    <lineage>
        <taxon>Eukaryota</taxon>
        <taxon>Metazoa</taxon>
        <taxon>Spiralia</taxon>
        <taxon>Gnathifera</taxon>
        <taxon>Rotifera</taxon>
        <taxon>Eurotatoria</taxon>
        <taxon>Bdelloidea</taxon>
        <taxon>Adinetida</taxon>
        <taxon>Adinetidae</taxon>
        <taxon>Adineta</taxon>
    </lineage>
</organism>
<dbReference type="GO" id="GO:0061630">
    <property type="term" value="F:ubiquitin protein ligase activity"/>
    <property type="evidence" value="ECO:0007669"/>
    <property type="project" value="TreeGrafter"/>
</dbReference>
<evidence type="ECO:0000313" key="7">
    <source>
        <dbReference type="EMBL" id="CAF0866140.1"/>
    </source>
</evidence>
<keyword evidence="1" id="KW-0479">Metal-binding</keyword>
<proteinExistence type="predicted"/>
<dbReference type="EMBL" id="CAJNOJ010000025">
    <property type="protein sequence ID" value="CAF0866140.1"/>
    <property type="molecule type" value="Genomic_DNA"/>
</dbReference>
<evidence type="ECO:0000256" key="2">
    <source>
        <dbReference type="ARBA" id="ARBA00022771"/>
    </source>
</evidence>
<dbReference type="InterPro" id="IPR051834">
    <property type="entry name" value="RING_finger_E3_ligase"/>
</dbReference>
<evidence type="ECO:0000313" key="8">
    <source>
        <dbReference type="Proteomes" id="UP000663852"/>
    </source>
</evidence>
<dbReference type="InterPro" id="IPR001841">
    <property type="entry name" value="Znf_RING"/>
</dbReference>
<dbReference type="PROSITE" id="PS50089">
    <property type="entry name" value="ZF_RING_2"/>
    <property type="match status" value="1"/>
</dbReference>
<reference evidence="7" key="1">
    <citation type="submission" date="2021-02" db="EMBL/GenBank/DDBJ databases">
        <authorList>
            <person name="Nowell W R."/>
        </authorList>
    </citation>
    <scope>NUCLEOTIDE SEQUENCE</scope>
</reference>
<dbReference type="Gene3D" id="3.30.40.10">
    <property type="entry name" value="Zinc/RING finger domain, C3HC4 (zinc finger)"/>
    <property type="match status" value="1"/>
</dbReference>
<dbReference type="OrthoDB" id="8062037at2759"/>
<evidence type="ECO:0000259" key="6">
    <source>
        <dbReference type="PROSITE" id="PS50089"/>
    </source>
</evidence>
<dbReference type="SUPFAM" id="SSF57850">
    <property type="entry name" value="RING/U-box"/>
    <property type="match status" value="1"/>
</dbReference>
<dbReference type="GO" id="GO:0006511">
    <property type="term" value="P:ubiquitin-dependent protein catabolic process"/>
    <property type="evidence" value="ECO:0007669"/>
    <property type="project" value="TreeGrafter"/>
</dbReference>
<dbReference type="Pfam" id="PF13639">
    <property type="entry name" value="zf-RING_2"/>
    <property type="match status" value="1"/>
</dbReference>
<evidence type="ECO:0000256" key="1">
    <source>
        <dbReference type="ARBA" id="ARBA00022723"/>
    </source>
</evidence>
<sequence length="207" mass="23868">MERKISNKILLILYIVRRCLSTKNRFSDRRQSFLFRNFVLIGKDRHIMSTNNQPDSSLSNEQIVANNNPITTNQTLSEDQVPTSGEVLEIDDALADQSDSWETDDEGDFYTEPTTGRLSDQDDDDNLLSLGLSKHLIECYPMSTAEEASIVGVVCDICLNEYKTHDKVRTIPCLHRFHTRCIDKWLKKSSKCPMCRSDLRKPKWYKS</sequence>
<evidence type="ECO:0000256" key="3">
    <source>
        <dbReference type="ARBA" id="ARBA00022833"/>
    </source>
</evidence>
<dbReference type="PANTHER" id="PTHR45931">
    <property type="entry name" value="SI:CH211-59O9.10"/>
    <property type="match status" value="1"/>
</dbReference>
<dbReference type="PANTHER" id="PTHR45931:SF3">
    <property type="entry name" value="RING ZINC FINGER-CONTAINING PROTEIN"/>
    <property type="match status" value="1"/>
</dbReference>
<keyword evidence="3" id="KW-0862">Zinc</keyword>
<dbReference type="SMART" id="SM00184">
    <property type="entry name" value="RING"/>
    <property type="match status" value="1"/>
</dbReference>
<dbReference type="GO" id="GO:0008270">
    <property type="term" value="F:zinc ion binding"/>
    <property type="evidence" value="ECO:0007669"/>
    <property type="project" value="UniProtKB-KW"/>
</dbReference>
<comment type="caution">
    <text evidence="7">The sequence shown here is derived from an EMBL/GenBank/DDBJ whole genome shotgun (WGS) entry which is preliminary data.</text>
</comment>
<evidence type="ECO:0000256" key="4">
    <source>
        <dbReference type="PROSITE-ProRule" id="PRU00175"/>
    </source>
</evidence>
<dbReference type="CDD" id="cd16454">
    <property type="entry name" value="RING-H2_PA-TM-RING"/>
    <property type="match status" value="1"/>
</dbReference>
<dbReference type="InterPro" id="IPR013083">
    <property type="entry name" value="Znf_RING/FYVE/PHD"/>
</dbReference>
<dbReference type="GO" id="GO:0005634">
    <property type="term" value="C:nucleus"/>
    <property type="evidence" value="ECO:0007669"/>
    <property type="project" value="TreeGrafter"/>
</dbReference>
<accession>A0A813X7V7</accession>
<name>A0A813X7V7_ADIRI</name>
<gene>
    <name evidence="7" type="ORF">EDS130_LOCUS8056</name>
</gene>
<feature type="compositionally biased region" description="Acidic residues" evidence="5">
    <location>
        <begin position="98"/>
        <end position="109"/>
    </location>
</feature>
<evidence type="ECO:0000256" key="5">
    <source>
        <dbReference type="SAM" id="MobiDB-lite"/>
    </source>
</evidence>